<sequence>MGGDILKLLNSMEHSLNAIRGQFSPDQFSALLNMYESEIAENYLVWFHERFHYLQSIFTPYGHLKWGCFRSYTADVLQAWFGISEKFSCKKKVPIASYLDDENVNALKIVATIHLQDIVQQFTNISEYAYLSKDIFQITQLDQDSVVPVISLNGNEYNLNGIDILESYAKFEEALLGYYFEEKPLDETINPDILPERYYSALDYFLSNVGSERLHEFPIVCELSLAITKLPKYNDMDAFKKSHPSWRFISMVNCLKENKDIASPDIFSNEAFFNYANRVLADCNFETFDDVWKSAEDYANQADLSMAKEMIDAIEYKKNNPWMLSFPMRNPQDFFSKEFNRFQPIFTITYDTVYYNLDNISSSELIFENHFQALALQICGRMSKRCIYPDMLQCGFSYFGLKNCPYQINGHCDGHIDGNSILAPLELDDEDNIIGGCTFEVVLNIMGTSIREIDVYNVNEKTSLEAIRTAIKKHDMG</sequence>
<keyword evidence="2" id="KW-1185">Reference proteome</keyword>
<dbReference type="eggNOG" id="ENOG5033X5Z">
    <property type="taxonomic scope" value="Bacteria"/>
</dbReference>
<evidence type="ECO:0000313" key="2">
    <source>
        <dbReference type="Proteomes" id="UP000001946"/>
    </source>
</evidence>
<dbReference type="EMBL" id="AP008230">
    <property type="protein sequence ID" value="BAE85207.1"/>
    <property type="molecule type" value="Genomic_DNA"/>
</dbReference>
<reference evidence="1 2" key="1">
    <citation type="journal article" date="2006" name="J. Bacteriol.">
        <title>Complete genome sequence of the dehalorespiring bacterium Desulfitobacterium hafniense Y51 and comparison with Dehalococcoides ethenogenes 195.</title>
        <authorList>
            <person name="Nonaka H."/>
            <person name="Keresztes G."/>
            <person name="Shinoda Y."/>
            <person name="Ikenaga Y."/>
            <person name="Abe M."/>
            <person name="Naito K."/>
            <person name="Inatomi K."/>
            <person name="Furukawa K."/>
            <person name="Inui M."/>
            <person name="Yukawa H."/>
        </authorList>
    </citation>
    <scope>NUCLEOTIDE SEQUENCE [LARGE SCALE GENOMIC DNA]</scope>
    <source>
        <strain evidence="1 2">Y51</strain>
    </source>
</reference>
<organism evidence="1 2">
    <name type="scientific">Desulfitobacterium hafniense (strain Y51)</name>
    <dbReference type="NCBI Taxonomy" id="138119"/>
    <lineage>
        <taxon>Bacteria</taxon>
        <taxon>Bacillati</taxon>
        <taxon>Bacillota</taxon>
        <taxon>Clostridia</taxon>
        <taxon>Eubacteriales</taxon>
        <taxon>Desulfitobacteriaceae</taxon>
        <taxon>Desulfitobacterium</taxon>
    </lineage>
</organism>
<gene>
    <name evidence="1" type="ordered locus">DSY3418</name>
</gene>
<dbReference type="Proteomes" id="UP000001946">
    <property type="component" value="Chromosome"/>
</dbReference>
<protein>
    <submittedName>
        <fullName evidence="1">Uncharacterized protein</fullName>
    </submittedName>
</protein>
<name>Q24RY5_DESHY</name>
<accession>Q24RY5</accession>
<proteinExistence type="predicted"/>
<dbReference type="AlphaFoldDB" id="Q24RY5"/>
<evidence type="ECO:0000313" key="1">
    <source>
        <dbReference type="EMBL" id="BAE85207.1"/>
    </source>
</evidence>
<dbReference type="KEGG" id="dsy:DSY3418"/>
<dbReference type="HOGENOM" id="CLU_572032_0_0_9"/>